<dbReference type="STRING" id="415426.Hbut_0908"/>
<name>A2BL95_HYPBU</name>
<protein>
    <submittedName>
        <fullName evidence="2">Conserved crenarchaeal protein</fullName>
    </submittedName>
</protein>
<sequence>MHENEQPYFLEIISSRGKLRILLVLLRNGQVNITRLLRETRLHYNLLIKHLEELKAAGIVEETRVGRARLYSLKLNNPRTLVLVETLRLLGESL</sequence>
<dbReference type="GO" id="GO:0003700">
    <property type="term" value="F:DNA-binding transcription factor activity"/>
    <property type="evidence" value="ECO:0007669"/>
    <property type="project" value="InterPro"/>
</dbReference>
<dbReference type="AlphaFoldDB" id="A2BL95"/>
<dbReference type="Gene3D" id="1.10.10.10">
    <property type="entry name" value="Winged helix-like DNA-binding domain superfamily/Winged helix DNA-binding domain"/>
    <property type="match status" value="1"/>
</dbReference>
<dbReference type="EnsemblBacteria" id="ABM80756">
    <property type="protein sequence ID" value="ABM80756"/>
    <property type="gene ID" value="Hbut_0908"/>
</dbReference>
<dbReference type="Proteomes" id="UP000002593">
    <property type="component" value="Chromosome"/>
</dbReference>
<dbReference type="RefSeq" id="WP_011822074.1">
    <property type="nucleotide sequence ID" value="NC_008818.1"/>
</dbReference>
<dbReference type="InterPro" id="IPR036388">
    <property type="entry name" value="WH-like_DNA-bd_sf"/>
</dbReference>
<dbReference type="OrthoDB" id="28763at2157"/>
<proteinExistence type="predicted"/>
<gene>
    <name evidence="2" type="ordered locus">Hbut_0908</name>
</gene>
<keyword evidence="3" id="KW-1185">Reference proteome</keyword>
<dbReference type="CDD" id="cd00090">
    <property type="entry name" value="HTH_ARSR"/>
    <property type="match status" value="1"/>
</dbReference>
<dbReference type="InterPro" id="IPR011991">
    <property type="entry name" value="ArsR-like_HTH"/>
</dbReference>
<dbReference type="GeneID" id="4782987"/>
<dbReference type="InterPro" id="IPR036390">
    <property type="entry name" value="WH_DNA-bd_sf"/>
</dbReference>
<evidence type="ECO:0000259" key="1">
    <source>
        <dbReference type="PROSITE" id="PS50987"/>
    </source>
</evidence>
<feature type="domain" description="HTH arsR-type" evidence="1">
    <location>
        <begin position="1"/>
        <end position="94"/>
    </location>
</feature>
<dbReference type="HOGENOM" id="CLU_184944_0_0_2"/>
<evidence type="ECO:0000313" key="3">
    <source>
        <dbReference type="Proteomes" id="UP000002593"/>
    </source>
</evidence>
<dbReference type="eggNOG" id="arCOG04056">
    <property type="taxonomic scope" value="Archaea"/>
</dbReference>
<accession>A2BL95</accession>
<dbReference type="InterPro" id="IPR001845">
    <property type="entry name" value="HTH_ArsR_DNA-bd_dom"/>
</dbReference>
<dbReference type="EMBL" id="CP000493">
    <property type="protein sequence ID" value="ABM80756.1"/>
    <property type="molecule type" value="Genomic_DNA"/>
</dbReference>
<evidence type="ECO:0000313" key="2">
    <source>
        <dbReference type="EMBL" id="ABM80756.1"/>
    </source>
</evidence>
<dbReference type="SMART" id="SM00418">
    <property type="entry name" value="HTH_ARSR"/>
    <property type="match status" value="1"/>
</dbReference>
<dbReference type="SUPFAM" id="SSF46785">
    <property type="entry name" value="Winged helix' DNA-binding domain"/>
    <property type="match status" value="1"/>
</dbReference>
<dbReference type="PROSITE" id="PS50987">
    <property type="entry name" value="HTH_ARSR_2"/>
    <property type="match status" value="1"/>
</dbReference>
<reference evidence="2 3" key="1">
    <citation type="journal article" date="2007" name="Archaea">
        <title>The genome of Hyperthermus butylicus: a sulfur-reducing, peptide fermenting, neutrophilic Crenarchaeote growing up to 108 degrees C.</title>
        <authorList>
            <person name="Brugger K."/>
            <person name="Chen L."/>
            <person name="Stark M."/>
            <person name="Zibat A."/>
            <person name="Redder P."/>
            <person name="Ruepp A."/>
            <person name="Awayez M."/>
            <person name="She Q."/>
            <person name="Garrett R.A."/>
            <person name="Klenk H.P."/>
        </authorList>
    </citation>
    <scope>NUCLEOTIDE SEQUENCE [LARGE SCALE GENOMIC DNA]</scope>
    <source>
        <strain evidence="3">DSM 5456 / JCM 9403 / PLM1-5</strain>
    </source>
</reference>
<dbReference type="KEGG" id="hbu:Hbut_0908"/>
<organism evidence="2 3">
    <name type="scientific">Hyperthermus butylicus (strain DSM 5456 / JCM 9403 / PLM1-5)</name>
    <dbReference type="NCBI Taxonomy" id="415426"/>
    <lineage>
        <taxon>Archaea</taxon>
        <taxon>Thermoproteota</taxon>
        <taxon>Thermoprotei</taxon>
        <taxon>Desulfurococcales</taxon>
        <taxon>Pyrodictiaceae</taxon>
        <taxon>Hyperthermus</taxon>
    </lineage>
</organism>